<sequence length="70" mass="7534">MPAARYRQLRSVSKQGDFAQQDSSALGVCRTLVAITTKVGLNSQIVGQQSQDLLFGVQYNLMLASTTSLA</sequence>
<protein>
    <submittedName>
        <fullName evidence="1">Uncharacterized protein</fullName>
    </submittedName>
</protein>
<comment type="caution">
    <text evidence="1">The sequence shown here is derived from an EMBL/GenBank/DDBJ whole genome shotgun (WGS) entry which is preliminary data.</text>
</comment>
<proteinExistence type="predicted"/>
<dbReference type="Proteomes" id="UP000050863">
    <property type="component" value="Unassembled WGS sequence"/>
</dbReference>
<evidence type="ECO:0000313" key="1">
    <source>
        <dbReference type="EMBL" id="KRQ96207.1"/>
    </source>
</evidence>
<keyword evidence="2" id="KW-1185">Reference proteome</keyword>
<accession>A0A0R3KU27</accession>
<gene>
    <name evidence="1" type="ORF">CQ12_23475</name>
</gene>
<evidence type="ECO:0000313" key="2">
    <source>
        <dbReference type="Proteomes" id="UP000050863"/>
    </source>
</evidence>
<reference evidence="1 2" key="1">
    <citation type="submission" date="2014-03" db="EMBL/GenBank/DDBJ databases">
        <title>Bradyrhizobium valentinum sp. nov., isolated from effective nodules of Lupinus mariae-josephae, a lupine endemic of basic-lime soils in Eastern Spain.</title>
        <authorList>
            <person name="Duran D."/>
            <person name="Rey L."/>
            <person name="Navarro A."/>
            <person name="Busquets A."/>
            <person name="Imperial J."/>
            <person name="Ruiz-Argueso T."/>
        </authorList>
    </citation>
    <scope>NUCLEOTIDE SEQUENCE [LARGE SCALE GENOMIC DNA]</scope>
    <source>
        <strain evidence="1 2">PAC68</strain>
    </source>
</reference>
<organism evidence="1 2">
    <name type="scientific">Bradyrhizobium jicamae</name>
    <dbReference type="NCBI Taxonomy" id="280332"/>
    <lineage>
        <taxon>Bacteria</taxon>
        <taxon>Pseudomonadati</taxon>
        <taxon>Pseudomonadota</taxon>
        <taxon>Alphaproteobacteria</taxon>
        <taxon>Hyphomicrobiales</taxon>
        <taxon>Nitrobacteraceae</taxon>
        <taxon>Bradyrhizobium</taxon>
    </lineage>
</organism>
<dbReference type="AlphaFoldDB" id="A0A0R3KU27"/>
<name>A0A0R3KU27_9BRAD</name>
<dbReference type="EMBL" id="LLXZ01000202">
    <property type="protein sequence ID" value="KRQ96207.1"/>
    <property type="molecule type" value="Genomic_DNA"/>
</dbReference>